<dbReference type="Proteomes" id="UP001164746">
    <property type="component" value="Chromosome 14"/>
</dbReference>
<dbReference type="InterPro" id="IPR027912">
    <property type="entry name" value="CFAP54"/>
</dbReference>
<dbReference type="PANTHER" id="PTHR33487:SF1">
    <property type="entry name" value="CILIA- AND FLAGELLA-ASSOCIATED PROTEIN 54"/>
    <property type="match status" value="1"/>
</dbReference>
<sequence length="187" mass="21342">MASILRNAAAAVNNKGMPSSFYSKDKPNPVLQSLDKEIKQFQGFIKKKNVKGYQKPDEESQSRPADTLFEIWNKYEPRLPRSYYQGKLLALWQCYDRYLMHFGDIDVVEITDVDTFKSTFFPHGFDGDGADLTFRALMGKSISMYQVIRVSDPKLQNTQNITNCVKILTFLRLVTQAQSTYTACPGT</sequence>
<accession>A0ABY7FXV7</accession>
<protein>
    <submittedName>
        <fullName evidence="1">CFA54-like protein</fullName>
    </submittedName>
</protein>
<evidence type="ECO:0000313" key="1">
    <source>
        <dbReference type="EMBL" id="WAR27040.1"/>
    </source>
</evidence>
<proteinExistence type="predicted"/>
<dbReference type="Pfam" id="PF14858">
    <property type="entry name" value="CFAP54_N"/>
    <property type="match status" value="1"/>
</dbReference>
<name>A0ABY7FXV7_MYAAR</name>
<organism evidence="1 2">
    <name type="scientific">Mya arenaria</name>
    <name type="common">Soft-shell clam</name>
    <dbReference type="NCBI Taxonomy" id="6604"/>
    <lineage>
        <taxon>Eukaryota</taxon>
        <taxon>Metazoa</taxon>
        <taxon>Spiralia</taxon>
        <taxon>Lophotrochozoa</taxon>
        <taxon>Mollusca</taxon>
        <taxon>Bivalvia</taxon>
        <taxon>Autobranchia</taxon>
        <taxon>Heteroconchia</taxon>
        <taxon>Euheterodonta</taxon>
        <taxon>Imparidentia</taxon>
        <taxon>Neoheterodontei</taxon>
        <taxon>Myida</taxon>
        <taxon>Myoidea</taxon>
        <taxon>Myidae</taxon>
        <taxon>Mya</taxon>
    </lineage>
</organism>
<dbReference type="PANTHER" id="PTHR33487">
    <property type="entry name" value="CILIA- AND FLAGELLA-ASSOCIATED PROTEIN 54"/>
    <property type="match status" value="1"/>
</dbReference>
<reference evidence="1" key="1">
    <citation type="submission" date="2022-11" db="EMBL/GenBank/DDBJ databases">
        <title>Centuries of genome instability and evolution in soft-shell clam transmissible cancer (bioRxiv).</title>
        <authorList>
            <person name="Hart S.F.M."/>
            <person name="Yonemitsu M.A."/>
            <person name="Giersch R.M."/>
            <person name="Beal B.F."/>
            <person name="Arriagada G."/>
            <person name="Davis B.W."/>
            <person name="Ostrander E.A."/>
            <person name="Goff S.P."/>
            <person name="Metzger M.J."/>
        </authorList>
    </citation>
    <scope>NUCLEOTIDE SEQUENCE</scope>
    <source>
        <strain evidence="1">MELC-2E11</strain>
        <tissue evidence="1">Siphon/mantle</tissue>
    </source>
</reference>
<dbReference type="EMBL" id="CP111025">
    <property type="protein sequence ID" value="WAR27040.1"/>
    <property type="molecule type" value="Genomic_DNA"/>
</dbReference>
<keyword evidence="2" id="KW-1185">Reference proteome</keyword>
<evidence type="ECO:0000313" key="2">
    <source>
        <dbReference type="Proteomes" id="UP001164746"/>
    </source>
</evidence>
<gene>
    <name evidence="1" type="ORF">MAR_012744</name>
</gene>